<organism evidence="9 10">
    <name type="scientific">Mycolicibacterium helvum</name>
    <dbReference type="NCBI Taxonomy" id="1534349"/>
    <lineage>
        <taxon>Bacteria</taxon>
        <taxon>Bacillati</taxon>
        <taxon>Actinomycetota</taxon>
        <taxon>Actinomycetes</taxon>
        <taxon>Mycobacteriales</taxon>
        <taxon>Mycobacteriaceae</taxon>
        <taxon>Mycolicibacterium</taxon>
    </lineage>
</organism>
<dbReference type="InterPro" id="IPR010432">
    <property type="entry name" value="RDD"/>
</dbReference>
<gene>
    <name evidence="9" type="ORF">MHEL_49310</name>
</gene>
<feature type="transmembrane region" description="Helical" evidence="7">
    <location>
        <begin position="140"/>
        <end position="159"/>
    </location>
</feature>
<evidence type="ECO:0000256" key="3">
    <source>
        <dbReference type="ARBA" id="ARBA00022692"/>
    </source>
</evidence>
<dbReference type="AlphaFoldDB" id="A0A7I7TC47"/>
<dbReference type="RefSeq" id="WP_163750597.1">
    <property type="nucleotide sequence ID" value="NZ_AP022596.1"/>
</dbReference>
<keyword evidence="2" id="KW-1003">Cell membrane</keyword>
<evidence type="ECO:0000313" key="10">
    <source>
        <dbReference type="Proteomes" id="UP000467148"/>
    </source>
</evidence>
<keyword evidence="5 7" id="KW-0472">Membrane</keyword>
<accession>A0A7I7TC47</accession>
<keyword evidence="4 7" id="KW-1133">Transmembrane helix</keyword>
<feature type="region of interest" description="Disordered" evidence="6">
    <location>
        <begin position="1"/>
        <end position="99"/>
    </location>
</feature>
<evidence type="ECO:0000256" key="4">
    <source>
        <dbReference type="ARBA" id="ARBA00022989"/>
    </source>
</evidence>
<feature type="compositionally biased region" description="Gly residues" evidence="6">
    <location>
        <begin position="79"/>
        <end position="93"/>
    </location>
</feature>
<reference evidence="9 10" key="1">
    <citation type="journal article" date="2019" name="Emerg. Microbes Infect.">
        <title>Comprehensive subspecies identification of 175 nontuberculous mycobacteria species based on 7547 genomic profiles.</title>
        <authorList>
            <person name="Matsumoto Y."/>
            <person name="Kinjo T."/>
            <person name="Motooka D."/>
            <person name="Nabeya D."/>
            <person name="Jung N."/>
            <person name="Uechi K."/>
            <person name="Horii T."/>
            <person name="Iida T."/>
            <person name="Fujita J."/>
            <person name="Nakamura S."/>
        </authorList>
    </citation>
    <scope>NUCLEOTIDE SEQUENCE [LARGE SCALE GENOMIC DNA]</scope>
    <source>
        <strain evidence="9 10">JCM 30396</strain>
    </source>
</reference>
<dbReference type="PANTHER" id="PTHR36115">
    <property type="entry name" value="PROLINE-RICH ANTIGEN HOMOLOG-RELATED"/>
    <property type="match status" value="1"/>
</dbReference>
<feature type="domain" description="RDD" evidence="8">
    <location>
        <begin position="106"/>
        <end position="234"/>
    </location>
</feature>
<dbReference type="InterPro" id="IPR051791">
    <property type="entry name" value="Pra-immunoreactive"/>
</dbReference>
<evidence type="ECO:0000313" key="9">
    <source>
        <dbReference type="EMBL" id="BBY66688.1"/>
    </source>
</evidence>
<protein>
    <recommendedName>
        <fullName evidence="8">RDD domain-containing protein</fullName>
    </recommendedName>
</protein>
<feature type="transmembrane region" description="Helical" evidence="7">
    <location>
        <begin position="115"/>
        <end position="134"/>
    </location>
</feature>
<proteinExistence type="predicted"/>
<keyword evidence="10" id="KW-1185">Reference proteome</keyword>
<sequence length="241" mass="24563">MTTGDYNPNAYGPPGGYPPPPPPGAPGYPPPPPGGYPPPPPPQGPAGGYPPPPPGPAGGYPPPPPGAPGYPPPQPYGQPGYGQPGYGQPGYGGYPPPSPTGGQGGGVWIRLGARVIDWILTGIVVFLISLSFYASDNYGILAGVISGLVPFAYFVGFEVSQGWTPAKKLLGLQVHGPGGAAKPTAQQSAIRNSFMLLSVIPWVGWLLHLIACVVIGVTINNSPTRQGKHDELAGGTQVVQG</sequence>
<keyword evidence="3 7" id="KW-0812">Transmembrane</keyword>
<evidence type="ECO:0000256" key="6">
    <source>
        <dbReference type="SAM" id="MobiDB-lite"/>
    </source>
</evidence>
<dbReference type="EMBL" id="AP022596">
    <property type="protein sequence ID" value="BBY66688.1"/>
    <property type="molecule type" value="Genomic_DNA"/>
</dbReference>
<comment type="subcellular location">
    <subcellularLocation>
        <location evidence="1">Cell membrane</location>
        <topology evidence="1">Multi-pass membrane protein</topology>
    </subcellularLocation>
</comment>
<dbReference type="KEGG" id="mhev:MHEL_49310"/>
<dbReference type="Pfam" id="PF06271">
    <property type="entry name" value="RDD"/>
    <property type="match status" value="1"/>
</dbReference>
<dbReference type="Proteomes" id="UP000467148">
    <property type="component" value="Chromosome"/>
</dbReference>
<name>A0A7I7TC47_9MYCO</name>
<feature type="transmembrane region" description="Helical" evidence="7">
    <location>
        <begin position="194"/>
        <end position="219"/>
    </location>
</feature>
<evidence type="ECO:0000256" key="2">
    <source>
        <dbReference type="ARBA" id="ARBA00022475"/>
    </source>
</evidence>
<evidence type="ECO:0000259" key="8">
    <source>
        <dbReference type="Pfam" id="PF06271"/>
    </source>
</evidence>
<evidence type="ECO:0000256" key="5">
    <source>
        <dbReference type="ARBA" id="ARBA00023136"/>
    </source>
</evidence>
<feature type="compositionally biased region" description="Pro residues" evidence="6">
    <location>
        <begin position="15"/>
        <end position="76"/>
    </location>
</feature>
<evidence type="ECO:0000256" key="7">
    <source>
        <dbReference type="SAM" id="Phobius"/>
    </source>
</evidence>
<evidence type="ECO:0000256" key="1">
    <source>
        <dbReference type="ARBA" id="ARBA00004651"/>
    </source>
</evidence>
<dbReference type="GO" id="GO:0005886">
    <property type="term" value="C:plasma membrane"/>
    <property type="evidence" value="ECO:0007669"/>
    <property type="project" value="UniProtKB-SubCell"/>
</dbReference>